<keyword evidence="3" id="KW-1185">Reference proteome</keyword>
<proteinExistence type="predicted"/>
<sequence length="57" mass="6089">MEVRGLGKCSLKELPAEQHPVWMIAWSVGGPTRQGGAKESATPFGEVPSTLAIRQTP</sequence>
<name>A0ABQ7VB88_SOLTU</name>
<comment type="caution">
    <text evidence="2">The sequence shown here is derived from an EMBL/GenBank/DDBJ whole genome shotgun (WGS) entry which is preliminary data.</text>
</comment>
<evidence type="ECO:0000313" key="2">
    <source>
        <dbReference type="EMBL" id="KAH0761023.1"/>
    </source>
</evidence>
<reference evidence="2 3" key="1">
    <citation type="journal article" date="2021" name="bioRxiv">
        <title>Chromosome-scale and haplotype-resolved genome assembly of a tetraploid potato cultivar.</title>
        <authorList>
            <person name="Sun H."/>
            <person name="Jiao W.-B."/>
            <person name="Krause K."/>
            <person name="Campoy J.A."/>
            <person name="Goel M."/>
            <person name="Folz-Donahue K."/>
            <person name="Kukat C."/>
            <person name="Huettel B."/>
            <person name="Schneeberger K."/>
        </authorList>
    </citation>
    <scope>NUCLEOTIDE SEQUENCE [LARGE SCALE GENOMIC DNA]</scope>
    <source>
        <strain evidence="2">SolTubOtavaFocal</strain>
        <tissue evidence="2">Leaves</tissue>
    </source>
</reference>
<evidence type="ECO:0000313" key="3">
    <source>
        <dbReference type="Proteomes" id="UP000826656"/>
    </source>
</evidence>
<evidence type="ECO:0000256" key="1">
    <source>
        <dbReference type="SAM" id="MobiDB-lite"/>
    </source>
</evidence>
<dbReference type="Proteomes" id="UP000826656">
    <property type="component" value="Unassembled WGS sequence"/>
</dbReference>
<gene>
    <name evidence="2" type="ORF">KY290_017096</name>
</gene>
<organism evidence="2 3">
    <name type="scientific">Solanum tuberosum</name>
    <name type="common">Potato</name>
    <dbReference type="NCBI Taxonomy" id="4113"/>
    <lineage>
        <taxon>Eukaryota</taxon>
        <taxon>Viridiplantae</taxon>
        <taxon>Streptophyta</taxon>
        <taxon>Embryophyta</taxon>
        <taxon>Tracheophyta</taxon>
        <taxon>Spermatophyta</taxon>
        <taxon>Magnoliopsida</taxon>
        <taxon>eudicotyledons</taxon>
        <taxon>Gunneridae</taxon>
        <taxon>Pentapetalae</taxon>
        <taxon>asterids</taxon>
        <taxon>lamiids</taxon>
        <taxon>Solanales</taxon>
        <taxon>Solanaceae</taxon>
        <taxon>Solanoideae</taxon>
        <taxon>Solaneae</taxon>
        <taxon>Solanum</taxon>
    </lineage>
</organism>
<accession>A0ABQ7VB88</accession>
<dbReference type="EMBL" id="JAIVGD010000013">
    <property type="protein sequence ID" value="KAH0761023.1"/>
    <property type="molecule type" value="Genomic_DNA"/>
</dbReference>
<feature type="region of interest" description="Disordered" evidence="1">
    <location>
        <begin position="31"/>
        <end position="57"/>
    </location>
</feature>
<protein>
    <submittedName>
        <fullName evidence="2">Uncharacterized protein</fullName>
    </submittedName>
</protein>